<feature type="compositionally biased region" description="Gly residues" evidence="1">
    <location>
        <begin position="44"/>
        <end position="55"/>
    </location>
</feature>
<organism evidence="2 3">
    <name type="scientific">Salix suchowensis</name>
    <dbReference type="NCBI Taxonomy" id="1278906"/>
    <lineage>
        <taxon>Eukaryota</taxon>
        <taxon>Viridiplantae</taxon>
        <taxon>Streptophyta</taxon>
        <taxon>Embryophyta</taxon>
        <taxon>Tracheophyta</taxon>
        <taxon>Spermatophyta</taxon>
        <taxon>Magnoliopsida</taxon>
        <taxon>eudicotyledons</taxon>
        <taxon>Gunneridae</taxon>
        <taxon>Pentapetalae</taxon>
        <taxon>rosids</taxon>
        <taxon>fabids</taxon>
        <taxon>Malpighiales</taxon>
        <taxon>Salicaceae</taxon>
        <taxon>Saliceae</taxon>
        <taxon>Salix</taxon>
    </lineage>
</organism>
<comment type="caution">
    <text evidence="2">The sequence shown here is derived from an EMBL/GenBank/DDBJ whole genome shotgun (WGS) entry which is preliminary data.</text>
</comment>
<protein>
    <submittedName>
        <fullName evidence="2">Uncharacterized protein</fullName>
    </submittedName>
</protein>
<gene>
    <name evidence="2" type="ORF">OIU77_003938</name>
</gene>
<evidence type="ECO:0000256" key="1">
    <source>
        <dbReference type="SAM" id="MobiDB-lite"/>
    </source>
</evidence>
<keyword evidence="3" id="KW-1185">Reference proteome</keyword>
<feature type="region of interest" description="Disordered" evidence="1">
    <location>
        <begin position="36"/>
        <end position="55"/>
    </location>
</feature>
<proteinExistence type="predicted"/>
<accession>A0ABQ9ATX6</accession>
<dbReference type="EMBL" id="JAPFFI010000015">
    <property type="protein sequence ID" value="KAJ6359830.1"/>
    <property type="molecule type" value="Genomic_DNA"/>
</dbReference>
<name>A0ABQ9ATX6_9ROSI</name>
<sequence>MWKVSENVSKSRKNMLLKVKTTVAMSVLTMEDSWSYRSEEGKRWGSGGGNDSHSD</sequence>
<evidence type="ECO:0000313" key="3">
    <source>
        <dbReference type="Proteomes" id="UP001141253"/>
    </source>
</evidence>
<evidence type="ECO:0000313" key="2">
    <source>
        <dbReference type="EMBL" id="KAJ6359830.1"/>
    </source>
</evidence>
<reference evidence="2" key="2">
    <citation type="journal article" date="2023" name="Int. J. Mol. Sci.">
        <title>De Novo Assembly and Annotation of 11 Diverse Shrub Willow (Salix) Genomes Reveals Novel Gene Organization in Sex-Linked Regions.</title>
        <authorList>
            <person name="Hyden B."/>
            <person name="Feng K."/>
            <person name="Yates T.B."/>
            <person name="Jawdy S."/>
            <person name="Cereghino C."/>
            <person name="Smart L.B."/>
            <person name="Muchero W."/>
        </authorList>
    </citation>
    <scope>NUCLEOTIDE SEQUENCE</scope>
    <source>
        <tissue evidence="2">Shoot tip</tissue>
    </source>
</reference>
<dbReference type="Proteomes" id="UP001141253">
    <property type="component" value="Chromosome 13"/>
</dbReference>
<reference evidence="2" key="1">
    <citation type="submission" date="2022-10" db="EMBL/GenBank/DDBJ databases">
        <authorList>
            <person name="Hyden B.L."/>
            <person name="Feng K."/>
            <person name="Yates T."/>
            <person name="Jawdy S."/>
            <person name="Smart L.B."/>
            <person name="Muchero W."/>
        </authorList>
    </citation>
    <scope>NUCLEOTIDE SEQUENCE</scope>
    <source>
        <tissue evidence="2">Shoot tip</tissue>
    </source>
</reference>